<accession>A0A0F9EIF2</accession>
<evidence type="ECO:0000313" key="3">
    <source>
        <dbReference type="EMBL" id="KKL66086.1"/>
    </source>
</evidence>
<dbReference type="PANTHER" id="PTHR43318">
    <property type="entry name" value="UDP-N-ACETYLGLUCOSAMINE 4,6-DEHYDRATASE"/>
    <property type="match status" value="1"/>
</dbReference>
<feature type="domain" description="Polysaccharide biosynthesis protein CapD-like" evidence="2">
    <location>
        <begin position="8"/>
        <end position="112"/>
    </location>
</feature>
<feature type="non-terminal residue" evidence="3">
    <location>
        <position position="112"/>
    </location>
</feature>
<sequence>MTFKNKVVLLTGSSGSWGTELIAQLLKKGVKEIRGLARGEFNQVKLSRKFNDSRLKIIIGDVRDYGKLKFACKGVDYVFHLAAIKHVPLAEDFPYEAIKTNISGTRNLVRAA</sequence>
<dbReference type="Gene3D" id="3.40.50.720">
    <property type="entry name" value="NAD(P)-binding Rossmann-like Domain"/>
    <property type="match status" value="1"/>
</dbReference>
<reference evidence="3" key="1">
    <citation type="journal article" date="2015" name="Nature">
        <title>Complex archaea that bridge the gap between prokaryotes and eukaryotes.</title>
        <authorList>
            <person name="Spang A."/>
            <person name="Saw J.H."/>
            <person name="Jorgensen S.L."/>
            <person name="Zaremba-Niedzwiedzka K."/>
            <person name="Martijn J."/>
            <person name="Lind A.E."/>
            <person name="van Eijk R."/>
            <person name="Schleper C."/>
            <person name="Guy L."/>
            <person name="Ettema T.J."/>
        </authorList>
    </citation>
    <scope>NUCLEOTIDE SEQUENCE</scope>
</reference>
<name>A0A0F9EIF2_9ZZZZ</name>
<dbReference type="InterPro" id="IPR003869">
    <property type="entry name" value="Polysac_CapD-like"/>
</dbReference>
<comment type="caution">
    <text evidence="3">The sequence shown here is derived from an EMBL/GenBank/DDBJ whole genome shotgun (WGS) entry which is preliminary data.</text>
</comment>
<dbReference type="InterPro" id="IPR036291">
    <property type="entry name" value="NAD(P)-bd_dom_sf"/>
</dbReference>
<evidence type="ECO:0000256" key="1">
    <source>
        <dbReference type="ARBA" id="ARBA00007430"/>
    </source>
</evidence>
<comment type="similarity">
    <text evidence="1">Belongs to the polysaccharide synthase family.</text>
</comment>
<evidence type="ECO:0000259" key="2">
    <source>
        <dbReference type="Pfam" id="PF02719"/>
    </source>
</evidence>
<dbReference type="EMBL" id="LAZR01027316">
    <property type="protein sequence ID" value="KKL66086.1"/>
    <property type="molecule type" value="Genomic_DNA"/>
</dbReference>
<organism evidence="3">
    <name type="scientific">marine sediment metagenome</name>
    <dbReference type="NCBI Taxonomy" id="412755"/>
    <lineage>
        <taxon>unclassified sequences</taxon>
        <taxon>metagenomes</taxon>
        <taxon>ecological metagenomes</taxon>
    </lineage>
</organism>
<dbReference type="Pfam" id="PF02719">
    <property type="entry name" value="Polysacc_synt_2"/>
    <property type="match status" value="1"/>
</dbReference>
<protein>
    <recommendedName>
        <fullName evidence="2">Polysaccharide biosynthesis protein CapD-like domain-containing protein</fullName>
    </recommendedName>
</protein>
<dbReference type="PANTHER" id="PTHR43318:SF2">
    <property type="entry name" value="UDP-N-ACETYLGLUCOSAMINE 4,6-DEHYDRATASE (INVERTING)"/>
    <property type="match status" value="1"/>
</dbReference>
<gene>
    <name evidence="3" type="ORF">LCGC14_2148520</name>
</gene>
<dbReference type="AlphaFoldDB" id="A0A0F9EIF2"/>
<proteinExistence type="inferred from homology"/>
<dbReference type="SUPFAM" id="SSF51735">
    <property type="entry name" value="NAD(P)-binding Rossmann-fold domains"/>
    <property type="match status" value="1"/>
</dbReference>
<dbReference type="InterPro" id="IPR051203">
    <property type="entry name" value="Polysaccharide_Synthase-Rel"/>
</dbReference>